<dbReference type="EMBL" id="CP090166">
    <property type="protein sequence ID" value="UJO15815.1"/>
    <property type="molecule type" value="Genomic_DNA"/>
</dbReference>
<evidence type="ECO:0000313" key="2">
    <source>
        <dbReference type="Proteomes" id="UP000756132"/>
    </source>
</evidence>
<gene>
    <name evidence="1" type="ORF">CLAFUR5_04837</name>
</gene>
<dbReference type="OrthoDB" id="5431013at2759"/>
<dbReference type="GeneID" id="71984715"/>
<dbReference type="PANTHER" id="PTHR36167:SF4">
    <property type="entry name" value="FUNGAL N-TERMINAL DOMAIN-CONTAINING PROTEIN"/>
    <property type="match status" value="1"/>
</dbReference>
<protein>
    <recommendedName>
        <fullName evidence="3">Fungal N-terminal domain-containing protein</fullName>
    </recommendedName>
</protein>
<name>A0A9Q8LE49_PASFU</name>
<organism evidence="1 2">
    <name type="scientific">Passalora fulva</name>
    <name type="common">Tomato leaf mold</name>
    <name type="synonym">Cladosporium fulvum</name>
    <dbReference type="NCBI Taxonomy" id="5499"/>
    <lineage>
        <taxon>Eukaryota</taxon>
        <taxon>Fungi</taxon>
        <taxon>Dikarya</taxon>
        <taxon>Ascomycota</taxon>
        <taxon>Pezizomycotina</taxon>
        <taxon>Dothideomycetes</taxon>
        <taxon>Dothideomycetidae</taxon>
        <taxon>Mycosphaerellales</taxon>
        <taxon>Mycosphaerellaceae</taxon>
        <taxon>Fulvia</taxon>
    </lineage>
</organism>
<accession>A0A9Q8LE49</accession>
<reference evidence="1" key="2">
    <citation type="journal article" date="2022" name="Microb. Genom.">
        <title>A chromosome-scale genome assembly of the tomato pathogen Cladosporium fulvum reveals a compartmentalized genome architecture and the presence of a dispensable chromosome.</title>
        <authorList>
            <person name="Zaccaron A.Z."/>
            <person name="Chen L.H."/>
            <person name="Samaras A."/>
            <person name="Stergiopoulos I."/>
        </authorList>
    </citation>
    <scope>NUCLEOTIDE SEQUENCE</scope>
    <source>
        <strain evidence="1">Race5_Kim</strain>
    </source>
</reference>
<evidence type="ECO:0008006" key="3">
    <source>
        <dbReference type="Google" id="ProtNLM"/>
    </source>
</evidence>
<dbReference type="KEGG" id="ffu:CLAFUR5_04837"/>
<keyword evidence="2" id="KW-1185">Reference proteome</keyword>
<dbReference type="Proteomes" id="UP000756132">
    <property type="component" value="Chromosome 4"/>
</dbReference>
<reference evidence="1" key="1">
    <citation type="submission" date="2021-12" db="EMBL/GenBank/DDBJ databases">
        <authorList>
            <person name="Zaccaron A."/>
            <person name="Stergiopoulos I."/>
        </authorList>
    </citation>
    <scope>NUCLEOTIDE SEQUENCE</scope>
    <source>
        <strain evidence="1">Race5_Kim</strain>
    </source>
</reference>
<dbReference type="InterPro" id="IPR039327">
    <property type="entry name" value="CON7-like"/>
</dbReference>
<evidence type="ECO:0000313" key="1">
    <source>
        <dbReference type="EMBL" id="UJO15815.1"/>
    </source>
</evidence>
<proteinExistence type="predicted"/>
<dbReference type="RefSeq" id="XP_047760181.1">
    <property type="nucleotide sequence ID" value="XM_047903985.1"/>
</dbReference>
<dbReference type="PANTHER" id="PTHR36167">
    <property type="entry name" value="C2H2 FINGER DOMAIN TRANSCRIPTION FACTOR (EUROFUNG)-RELATED"/>
    <property type="match status" value="1"/>
</dbReference>
<dbReference type="AlphaFoldDB" id="A0A9Q8LE49"/>
<sequence length="295" mass="32453">MALDGISATAGVLQVAEMGFSLAKSIHNFVLTAKDAPKDLRVVAQDIRLLSIVLKRAHTQIQSTDNLKQHEMDADFQDILDGTKDAFNDVRESVASMHSKGQTVARLQYAFNKKEKIELLGANLEKRKTTLLVMIGIVGLAANTTNAGANGDQEAMAVAKLEVQTMIRAKTDAEKKYEVLAAAFSQLQPKTESASQGMQGLSLVAMPRNPTNPAKSCQSGSDADTMHDLDLPRPLYAKRATSSGNHDLRETCRGIREHDFKQPYSMNAIKPSLPRLRDERAWRRASVDVQEQLRP</sequence>
<dbReference type="GO" id="GO:0006355">
    <property type="term" value="P:regulation of DNA-templated transcription"/>
    <property type="evidence" value="ECO:0007669"/>
    <property type="project" value="InterPro"/>
</dbReference>